<evidence type="ECO:0000313" key="2">
    <source>
        <dbReference type="EMBL" id="RWX74181.1"/>
    </source>
</evidence>
<feature type="region of interest" description="Disordered" evidence="1">
    <location>
        <begin position="1"/>
        <end position="43"/>
    </location>
</feature>
<protein>
    <submittedName>
        <fullName evidence="2">Uncharacterized protein</fullName>
    </submittedName>
</protein>
<organism evidence="2 3">
    <name type="scientific">Methanosuratincola subterraneus</name>
    <dbReference type="NCBI Taxonomy" id="2593994"/>
    <lineage>
        <taxon>Archaea</taxon>
        <taxon>Thermoproteota</taxon>
        <taxon>Methanosuratincolia</taxon>
        <taxon>Candidatus Methanomethylicales</taxon>
        <taxon>Candidatus Methanomethylicaceae</taxon>
        <taxon>Candidatus Methanosuratincola (ex Vanwonterghem et al. 2016)</taxon>
    </lineage>
</organism>
<gene>
    <name evidence="2" type="ORF">Metus_0206</name>
</gene>
<name>A0A444L9B9_METS7</name>
<dbReference type="EMBL" id="RXGA01000001">
    <property type="protein sequence ID" value="RWX74181.1"/>
    <property type="molecule type" value="Genomic_DNA"/>
</dbReference>
<reference evidence="2 3" key="1">
    <citation type="submission" date="2018-12" db="EMBL/GenBank/DDBJ databases">
        <title>The complete genome of the methanogenic archaea of the candidate phylum Verstraetearchaeota, obtained from the metagenome of underground thermal water.</title>
        <authorList>
            <person name="Kadnikov V.V."/>
            <person name="Mardanov A.V."/>
            <person name="Beletsky A.V."/>
            <person name="Karnachuk O.V."/>
            <person name="Ravin N.V."/>
        </authorList>
    </citation>
    <scope>NUCLEOTIDE SEQUENCE [LARGE SCALE GENOMIC DNA]</scope>
    <source>
        <strain evidence="2">Ch88</strain>
    </source>
</reference>
<dbReference type="AlphaFoldDB" id="A0A444L9B9"/>
<sequence length="43" mass="5162">MASTRNNQCPLMSGTEEWSKREEFMDEGRRKKKREEVLSNENE</sequence>
<accession>A0A444L9B9</accession>
<feature type="compositionally biased region" description="Polar residues" evidence="1">
    <location>
        <begin position="1"/>
        <end position="10"/>
    </location>
</feature>
<evidence type="ECO:0000256" key="1">
    <source>
        <dbReference type="SAM" id="MobiDB-lite"/>
    </source>
</evidence>
<comment type="caution">
    <text evidence="2">The sequence shown here is derived from an EMBL/GenBank/DDBJ whole genome shotgun (WGS) entry which is preliminary data.</text>
</comment>
<dbReference type="Proteomes" id="UP000288215">
    <property type="component" value="Unassembled WGS sequence"/>
</dbReference>
<feature type="compositionally biased region" description="Basic and acidic residues" evidence="1">
    <location>
        <begin position="17"/>
        <end position="37"/>
    </location>
</feature>
<proteinExistence type="predicted"/>
<evidence type="ECO:0000313" key="3">
    <source>
        <dbReference type="Proteomes" id="UP000288215"/>
    </source>
</evidence>